<keyword evidence="3" id="KW-1185">Reference proteome</keyword>
<protein>
    <submittedName>
        <fullName evidence="2">Uncharacterized protein</fullName>
    </submittedName>
</protein>
<accession>A0ABN8XQ64</accession>
<dbReference type="Proteomes" id="UP001176941">
    <property type="component" value="Chromosome 1"/>
</dbReference>
<proteinExistence type="predicted"/>
<feature type="region of interest" description="Disordered" evidence="1">
    <location>
        <begin position="122"/>
        <end position="141"/>
    </location>
</feature>
<sequence length="141" mass="15307">MDGVPRSLGGSERGQQTTCTQPTLLRWKSVLESESRRFRSPEEGVGLGQPLFGRPRTEAPDSKALAHLVSQAGQATYIEPSVPIRALPRGPPGTFPPTERHGPEFEVPGLSGRRDQPLIGFAESDVTTSFPHRLRPSPFPG</sequence>
<dbReference type="EMBL" id="OX459937">
    <property type="protein sequence ID" value="CAI9151301.1"/>
    <property type="molecule type" value="Genomic_DNA"/>
</dbReference>
<name>A0ABN8XQ64_RANTA</name>
<feature type="compositionally biased region" description="Polar residues" evidence="1">
    <location>
        <begin position="13"/>
        <end position="23"/>
    </location>
</feature>
<evidence type="ECO:0000313" key="2">
    <source>
        <dbReference type="EMBL" id="CAI9151301.1"/>
    </source>
</evidence>
<feature type="region of interest" description="Disordered" evidence="1">
    <location>
        <begin position="1"/>
        <end position="24"/>
    </location>
</feature>
<feature type="region of interest" description="Disordered" evidence="1">
    <location>
        <begin position="81"/>
        <end position="116"/>
    </location>
</feature>
<gene>
    <name evidence="2" type="ORF">MRATA1EN1_LOCUS263</name>
</gene>
<feature type="region of interest" description="Disordered" evidence="1">
    <location>
        <begin position="35"/>
        <end position="54"/>
    </location>
</feature>
<evidence type="ECO:0000313" key="3">
    <source>
        <dbReference type="Proteomes" id="UP001176941"/>
    </source>
</evidence>
<organism evidence="2 3">
    <name type="scientific">Rangifer tarandus platyrhynchus</name>
    <name type="common">Svalbard reindeer</name>
    <dbReference type="NCBI Taxonomy" id="3082113"/>
    <lineage>
        <taxon>Eukaryota</taxon>
        <taxon>Metazoa</taxon>
        <taxon>Chordata</taxon>
        <taxon>Craniata</taxon>
        <taxon>Vertebrata</taxon>
        <taxon>Euteleostomi</taxon>
        <taxon>Mammalia</taxon>
        <taxon>Eutheria</taxon>
        <taxon>Laurasiatheria</taxon>
        <taxon>Artiodactyla</taxon>
        <taxon>Ruminantia</taxon>
        <taxon>Pecora</taxon>
        <taxon>Cervidae</taxon>
        <taxon>Odocoileinae</taxon>
        <taxon>Rangifer</taxon>
    </lineage>
</organism>
<evidence type="ECO:0000256" key="1">
    <source>
        <dbReference type="SAM" id="MobiDB-lite"/>
    </source>
</evidence>
<reference evidence="2" key="1">
    <citation type="submission" date="2023-04" db="EMBL/GenBank/DDBJ databases">
        <authorList>
            <consortium name="ELIXIR-Norway"/>
        </authorList>
    </citation>
    <scope>NUCLEOTIDE SEQUENCE [LARGE SCALE GENOMIC DNA]</scope>
</reference>